<sequence length="101" mass="11081">MPVKVGKQLGVTLTDAAGKACFLSRISWKNYRLNTDHPLPAIFKLQEKLNKSFGKGAAALIKAWGSADKLRKNIKELQGQQGLSGAADMAAKNQRYRRAPQ</sequence>
<reference evidence="2 3" key="1">
    <citation type="submission" date="2018-06" db="EMBL/GenBank/DDBJ databases">
        <authorList>
            <consortium name="Pathogen Informatics"/>
            <person name="Doyle S."/>
        </authorList>
    </citation>
    <scope>NUCLEOTIDE SEQUENCE [LARGE SCALE GENOMIC DNA]</scope>
    <source>
        <strain evidence="2 3">NCTC11685</strain>
    </source>
</reference>
<evidence type="ECO:0000313" key="3">
    <source>
        <dbReference type="Proteomes" id="UP000254863"/>
    </source>
</evidence>
<proteinExistence type="predicted"/>
<name>A0A7H4MYQ2_9ENTR</name>
<accession>A0A7H4MYQ2</accession>
<gene>
    <name evidence="2" type="ORF">NCTC11685_00115</name>
</gene>
<evidence type="ECO:0000313" key="2">
    <source>
        <dbReference type="EMBL" id="STV71183.1"/>
    </source>
</evidence>
<comment type="caution">
    <text evidence="2">The sequence shown here is derived from an EMBL/GenBank/DDBJ whole genome shotgun (WGS) entry which is preliminary data.</text>
</comment>
<organism evidence="2 3">
    <name type="scientific">Klebsiella michiganensis</name>
    <dbReference type="NCBI Taxonomy" id="1134687"/>
    <lineage>
        <taxon>Bacteria</taxon>
        <taxon>Pseudomonadati</taxon>
        <taxon>Pseudomonadota</taxon>
        <taxon>Gammaproteobacteria</taxon>
        <taxon>Enterobacterales</taxon>
        <taxon>Enterobacteriaceae</taxon>
        <taxon>Klebsiella/Raoultella group</taxon>
        <taxon>Klebsiella</taxon>
    </lineage>
</organism>
<protein>
    <submittedName>
        <fullName evidence="2">Uncharacterized protein</fullName>
    </submittedName>
</protein>
<evidence type="ECO:0000256" key="1">
    <source>
        <dbReference type="SAM" id="MobiDB-lite"/>
    </source>
</evidence>
<dbReference type="AlphaFoldDB" id="A0A7H4MYQ2"/>
<feature type="region of interest" description="Disordered" evidence="1">
    <location>
        <begin position="80"/>
        <end position="101"/>
    </location>
</feature>
<dbReference type="Proteomes" id="UP000254863">
    <property type="component" value="Unassembled WGS sequence"/>
</dbReference>
<dbReference type="EMBL" id="UGMS01000001">
    <property type="protein sequence ID" value="STV71183.1"/>
    <property type="molecule type" value="Genomic_DNA"/>
</dbReference>